<dbReference type="Pfam" id="PF00596">
    <property type="entry name" value="Aldolase_II"/>
    <property type="match status" value="1"/>
</dbReference>
<keyword evidence="3" id="KW-1185">Reference proteome</keyword>
<organism evidence="3 4">
    <name type="scientific">Priapulus caudatus</name>
    <name type="common">Priapulid worm</name>
    <dbReference type="NCBI Taxonomy" id="37621"/>
    <lineage>
        <taxon>Eukaryota</taxon>
        <taxon>Metazoa</taxon>
        <taxon>Ecdysozoa</taxon>
        <taxon>Scalidophora</taxon>
        <taxon>Priapulida</taxon>
        <taxon>Priapulimorpha</taxon>
        <taxon>Priapulimorphida</taxon>
        <taxon>Priapulidae</taxon>
        <taxon>Priapulus</taxon>
    </lineage>
</organism>
<proteinExistence type="inferred from homology"/>
<dbReference type="RefSeq" id="XP_014675006.1">
    <property type="nucleotide sequence ID" value="XM_014819520.1"/>
</dbReference>
<dbReference type="SUPFAM" id="SSF53639">
    <property type="entry name" value="AraD/HMP-PK domain-like"/>
    <property type="match status" value="1"/>
</dbReference>
<dbReference type="InterPro" id="IPR001303">
    <property type="entry name" value="Aldolase_II/adducin_N"/>
</dbReference>
<dbReference type="GeneID" id="106815090"/>
<name>A0ABM1ES35_PRICU</name>
<reference evidence="4" key="1">
    <citation type="submission" date="2025-08" db="UniProtKB">
        <authorList>
            <consortium name="RefSeq"/>
        </authorList>
    </citation>
    <scope>IDENTIFICATION</scope>
</reference>
<evidence type="ECO:0000256" key="1">
    <source>
        <dbReference type="ARBA" id="ARBA00006274"/>
    </source>
</evidence>
<dbReference type="InterPro" id="IPR051017">
    <property type="entry name" value="Aldolase-II_Adducin_sf"/>
</dbReference>
<evidence type="ECO:0000313" key="3">
    <source>
        <dbReference type="Proteomes" id="UP000695022"/>
    </source>
</evidence>
<dbReference type="PANTHER" id="PTHR10672">
    <property type="entry name" value="ADDUCIN"/>
    <property type="match status" value="1"/>
</dbReference>
<protein>
    <submittedName>
        <fullName evidence="4">Aldolase class 2 protein CC_1201</fullName>
    </submittedName>
</protein>
<feature type="domain" description="Class II aldolase/adducin N-terminal" evidence="2">
    <location>
        <begin position="62"/>
        <end position="246"/>
    </location>
</feature>
<dbReference type="InterPro" id="IPR036409">
    <property type="entry name" value="Aldolase_II/adducin_N_sf"/>
</dbReference>
<accession>A0ABM1ES35</accession>
<dbReference type="SMART" id="SM01007">
    <property type="entry name" value="Aldolase_II"/>
    <property type="match status" value="1"/>
</dbReference>
<gene>
    <name evidence="4" type="primary">LOC106815090</name>
</gene>
<dbReference type="Proteomes" id="UP000695022">
    <property type="component" value="Unplaced"/>
</dbReference>
<sequence>MAGLMRRVLPLSLQFAKGVFVKRTPRLHPSAALGCRAYASAWTTAQCDDPSRAKELNRQARVDLAAVYRILDDLQFGEGVCNHITLMAPAQSGHGNVMLLIPYGLHWSEVTASSLVGLDDKLQVVEGDGMAETTAACIHTELHRARPDASCVLHVHPPYSTAIGLLKDCGLLMVHQNSARFFKNVAYDRSYSGLADVSEEGRRLGEVIGDKEILVMCNHGVVAAMPNTAQAFDHVYYFERASMFQVLAMSCNSELDLIPKPILELTWNQSRKNLDFFAKCHFDAMKRALLRRCPDFAD</sequence>
<comment type="similarity">
    <text evidence="1">Belongs to the aldolase class II family. Adducin subfamily.</text>
</comment>
<dbReference type="PANTHER" id="PTHR10672:SF21">
    <property type="entry name" value="CLASS II ALDOLASE_ADDUCIN N-TERMINAL DOMAIN-CONTAINING PROTEIN"/>
    <property type="match status" value="1"/>
</dbReference>
<dbReference type="Gene3D" id="3.40.225.10">
    <property type="entry name" value="Class II aldolase/adducin N-terminal domain"/>
    <property type="match status" value="1"/>
</dbReference>
<evidence type="ECO:0000259" key="2">
    <source>
        <dbReference type="SMART" id="SM01007"/>
    </source>
</evidence>
<evidence type="ECO:0000313" key="4">
    <source>
        <dbReference type="RefSeq" id="XP_014675006.1"/>
    </source>
</evidence>